<accession>A0AA36GRW4</accession>
<reference evidence="3" key="1">
    <citation type="submission" date="2023-07" db="EMBL/GenBank/DDBJ databases">
        <authorList>
            <consortium name="CYATHOMIX"/>
        </authorList>
    </citation>
    <scope>NUCLEOTIDE SEQUENCE</scope>
    <source>
        <strain evidence="3">N/A</strain>
    </source>
</reference>
<evidence type="ECO:0000313" key="3">
    <source>
        <dbReference type="EMBL" id="CAJ0597205.1"/>
    </source>
</evidence>
<sequence>METTSRSAELLNSHLAFICIGTWLFFVGLLGSFININNVVVFILLKRYHNAFGYLCIARGLCNIVNLLMFVLYTGPVTIFECLYTNAYLSFAEEKLEALAGVGYATVPVLQLGIACNRAIAALHPSFYRRIRGGRFASIFIFGGVFYGAAIQIDDIIRKCEFVYNRSQLSWDFVNCSSELQDYKFFYPTFSITGVTVIINAAVAIKIIVQKVGGRDVAVNAKLFWQVNFSHMRQALEEAENTAFEDILPVKEVEISKNE</sequence>
<protein>
    <recommendedName>
        <fullName evidence="2">7TM GPCR serpentine receptor class x (Srx) domain-containing protein</fullName>
    </recommendedName>
</protein>
<dbReference type="InterPro" id="IPR019430">
    <property type="entry name" value="7TM_GPCR_serpentine_rcpt_Srx"/>
</dbReference>
<dbReference type="AlphaFoldDB" id="A0AA36GRW4"/>
<evidence type="ECO:0000256" key="1">
    <source>
        <dbReference type="SAM" id="Phobius"/>
    </source>
</evidence>
<keyword evidence="4" id="KW-1185">Reference proteome</keyword>
<dbReference type="Proteomes" id="UP001176961">
    <property type="component" value="Unassembled WGS sequence"/>
</dbReference>
<name>A0AA36GRW4_CYLNA</name>
<gene>
    <name evidence="3" type="ORF">CYNAS_LOCUS9188</name>
</gene>
<keyword evidence="1" id="KW-0812">Transmembrane</keyword>
<dbReference type="EMBL" id="CATQJL010000223">
    <property type="protein sequence ID" value="CAJ0597205.1"/>
    <property type="molecule type" value="Genomic_DNA"/>
</dbReference>
<dbReference type="Gene3D" id="1.20.1070.10">
    <property type="entry name" value="Rhodopsin 7-helix transmembrane proteins"/>
    <property type="match status" value="1"/>
</dbReference>
<keyword evidence="1" id="KW-0472">Membrane</keyword>
<feature type="domain" description="7TM GPCR serpentine receptor class x (Srx)" evidence="2">
    <location>
        <begin position="25"/>
        <end position="215"/>
    </location>
</feature>
<evidence type="ECO:0000313" key="4">
    <source>
        <dbReference type="Proteomes" id="UP001176961"/>
    </source>
</evidence>
<feature type="transmembrane region" description="Helical" evidence="1">
    <location>
        <begin position="52"/>
        <end position="73"/>
    </location>
</feature>
<feature type="transmembrane region" description="Helical" evidence="1">
    <location>
        <begin position="15"/>
        <end position="45"/>
    </location>
</feature>
<feature type="transmembrane region" description="Helical" evidence="1">
    <location>
        <begin position="185"/>
        <end position="205"/>
    </location>
</feature>
<dbReference type="PANTHER" id="PTHR46611">
    <property type="entry name" value="SERPENTINE RECEPTOR, CLASS X-RELATED"/>
    <property type="match status" value="1"/>
</dbReference>
<comment type="caution">
    <text evidence="3">The sequence shown here is derived from an EMBL/GenBank/DDBJ whole genome shotgun (WGS) entry which is preliminary data.</text>
</comment>
<feature type="transmembrane region" description="Helical" evidence="1">
    <location>
        <begin position="133"/>
        <end position="153"/>
    </location>
</feature>
<proteinExistence type="predicted"/>
<evidence type="ECO:0000259" key="2">
    <source>
        <dbReference type="Pfam" id="PF10328"/>
    </source>
</evidence>
<organism evidence="3 4">
    <name type="scientific">Cylicocyclus nassatus</name>
    <name type="common">Nematode worm</name>
    <dbReference type="NCBI Taxonomy" id="53992"/>
    <lineage>
        <taxon>Eukaryota</taxon>
        <taxon>Metazoa</taxon>
        <taxon>Ecdysozoa</taxon>
        <taxon>Nematoda</taxon>
        <taxon>Chromadorea</taxon>
        <taxon>Rhabditida</taxon>
        <taxon>Rhabditina</taxon>
        <taxon>Rhabditomorpha</taxon>
        <taxon>Strongyloidea</taxon>
        <taxon>Strongylidae</taxon>
        <taxon>Cylicocyclus</taxon>
    </lineage>
</organism>
<keyword evidence="1" id="KW-1133">Transmembrane helix</keyword>
<dbReference type="SUPFAM" id="SSF81321">
    <property type="entry name" value="Family A G protein-coupled receptor-like"/>
    <property type="match status" value="1"/>
</dbReference>
<feature type="transmembrane region" description="Helical" evidence="1">
    <location>
        <begin position="98"/>
        <end position="121"/>
    </location>
</feature>
<dbReference type="Pfam" id="PF10328">
    <property type="entry name" value="7TM_GPCR_Srx"/>
    <property type="match status" value="1"/>
</dbReference>